<dbReference type="RefSeq" id="WP_187723084.1">
    <property type="nucleotide sequence ID" value="NZ_CP060783.1"/>
</dbReference>
<keyword evidence="1" id="KW-0677">Repeat</keyword>
<evidence type="ECO:0000313" key="3">
    <source>
        <dbReference type="EMBL" id="QNP47371.1"/>
    </source>
</evidence>
<name>A0A7H0GGF5_9BURK</name>
<dbReference type="InterPro" id="IPR050708">
    <property type="entry name" value="T6SS_VgrG/RHS"/>
</dbReference>
<organism evidence="3 4">
    <name type="scientific">Diaphorobacter aerolatus</name>
    <dbReference type="NCBI Taxonomy" id="1288495"/>
    <lineage>
        <taxon>Bacteria</taxon>
        <taxon>Pseudomonadati</taxon>
        <taxon>Pseudomonadota</taxon>
        <taxon>Betaproteobacteria</taxon>
        <taxon>Burkholderiales</taxon>
        <taxon>Comamonadaceae</taxon>
        <taxon>Diaphorobacter</taxon>
    </lineage>
</organism>
<dbReference type="Gene3D" id="2.180.10.10">
    <property type="entry name" value="RHS repeat-associated core"/>
    <property type="match status" value="1"/>
</dbReference>
<gene>
    <name evidence="3" type="ORF">H9K75_13595</name>
</gene>
<dbReference type="KEGG" id="daer:H9K75_13595"/>
<evidence type="ECO:0000256" key="1">
    <source>
        <dbReference type="ARBA" id="ARBA00022737"/>
    </source>
</evidence>
<reference evidence="3 4" key="1">
    <citation type="submission" date="2020-08" db="EMBL/GenBank/DDBJ databases">
        <title>Genome sequence of Diaphorobacter aerolatus KACC 16536T.</title>
        <authorList>
            <person name="Hyun D.-W."/>
            <person name="Bae J.-W."/>
        </authorList>
    </citation>
    <scope>NUCLEOTIDE SEQUENCE [LARGE SCALE GENOMIC DNA]</scope>
    <source>
        <strain evidence="3 4">KACC 16536</strain>
    </source>
</reference>
<dbReference type="InterPro" id="IPR056823">
    <property type="entry name" value="TEN-like_YD-shell"/>
</dbReference>
<feature type="domain" description="Teneurin-like YD-shell" evidence="2">
    <location>
        <begin position="36"/>
        <end position="141"/>
    </location>
</feature>
<dbReference type="NCBIfam" id="TIGR01643">
    <property type="entry name" value="YD_repeat_2x"/>
    <property type="match status" value="1"/>
</dbReference>
<sequence>MSQVRAGQDDKRSADVYSVEGYSAEGRSRAPASTTAASVSMEYDLWGRLTRRSHAGHSLAFAYDVAGRLALLTNENGEHTRFEWDVMDRLARETGFDARVQSYRYDAAGQLTHSADGWEAQQGLASHTSHYEWSITGQLIARHLPPSELVPATTHRYQWGKAGELLQASVWHEAPEAGAQLQSQAIIERDVAGRVTGEIQRLYKHTSPPEPRPTTAPV</sequence>
<proteinExistence type="predicted"/>
<accession>A0A7H0GGF5</accession>
<dbReference type="InterPro" id="IPR006530">
    <property type="entry name" value="YD"/>
</dbReference>
<dbReference type="Pfam" id="PF25023">
    <property type="entry name" value="TEN_YD-shell"/>
    <property type="match status" value="1"/>
</dbReference>
<keyword evidence="4" id="KW-1185">Reference proteome</keyword>
<dbReference type="Proteomes" id="UP000516028">
    <property type="component" value="Chromosome"/>
</dbReference>
<evidence type="ECO:0000259" key="2">
    <source>
        <dbReference type="Pfam" id="PF25023"/>
    </source>
</evidence>
<dbReference type="PANTHER" id="PTHR32305:SF15">
    <property type="entry name" value="PROTEIN RHSA-RELATED"/>
    <property type="match status" value="1"/>
</dbReference>
<dbReference type="EMBL" id="CP060783">
    <property type="protein sequence ID" value="QNP47371.1"/>
    <property type="molecule type" value="Genomic_DNA"/>
</dbReference>
<dbReference type="PANTHER" id="PTHR32305">
    <property type="match status" value="1"/>
</dbReference>
<dbReference type="AlphaFoldDB" id="A0A7H0GGF5"/>
<protein>
    <submittedName>
        <fullName evidence="3">RHS repeat protein</fullName>
    </submittedName>
</protein>
<evidence type="ECO:0000313" key="4">
    <source>
        <dbReference type="Proteomes" id="UP000516028"/>
    </source>
</evidence>